<protein>
    <submittedName>
        <fullName evidence="2">Uncharacterized protein</fullName>
    </submittedName>
</protein>
<dbReference type="InParanoid" id="A0A259TZC0"/>
<keyword evidence="1" id="KW-0472">Membrane</keyword>
<proteinExistence type="predicted"/>
<sequence>MLIKALIVLSPVVVIGSSVVLFLERAKMKDPGFFELSKSRRSVAARAVFTAYAALLVAAVVLGW</sequence>
<accession>A0A259TZC0</accession>
<comment type="caution">
    <text evidence="2">The sequence shown here is derived from an EMBL/GenBank/DDBJ whole genome shotgun (WGS) entry which is preliminary data.</text>
</comment>
<keyword evidence="1" id="KW-1133">Transmembrane helix</keyword>
<dbReference type="EMBL" id="MQWB01000001">
    <property type="protein sequence ID" value="OZC03123.1"/>
    <property type="molecule type" value="Genomic_DNA"/>
</dbReference>
<dbReference type="RefSeq" id="WP_094548140.1">
    <property type="nucleotide sequence ID" value="NZ_MQWB01000001.1"/>
</dbReference>
<keyword evidence="3" id="KW-1185">Reference proteome</keyword>
<reference evidence="2 3" key="1">
    <citation type="submission" date="2016-11" db="EMBL/GenBank/DDBJ databases">
        <title>Study of marine rhodopsin-containing bacteria.</title>
        <authorList>
            <person name="Yoshizawa S."/>
            <person name="Kumagai Y."/>
            <person name="Kogure K."/>
        </authorList>
    </citation>
    <scope>NUCLEOTIDE SEQUENCE [LARGE SCALE GENOMIC DNA]</scope>
    <source>
        <strain evidence="2 3">SG-29</strain>
    </source>
</reference>
<name>A0A259TZC0_9BACT</name>
<evidence type="ECO:0000256" key="1">
    <source>
        <dbReference type="SAM" id="Phobius"/>
    </source>
</evidence>
<dbReference type="AlphaFoldDB" id="A0A259TZC0"/>
<feature type="transmembrane region" description="Helical" evidence="1">
    <location>
        <begin position="6"/>
        <end position="23"/>
    </location>
</feature>
<feature type="transmembrane region" description="Helical" evidence="1">
    <location>
        <begin position="43"/>
        <end position="62"/>
    </location>
</feature>
<evidence type="ECO:0000313" key="2">
    <source>
        <dbReference type="EMBL" id="OZC03123.1"/>
    </source>
</evidence>
<evidence type="ECO:0000313" key="3">
    <source>
        <dbReference type="Proteomes" id="UP000216446"/>
    </source>
</evidence>
<gene>
    <name evidence="2" type="ORF">BSZ36_09140</name>
</gene>
<dbReference type="Proteomes" id="UP000216446">
    <property type="component" value="Unassembled WGS sequence"/>
</dbReference>
<organism evidence="2 3">
    <name type="scientific">Rubricoccus marinus</name>
    <dbReference type="NCBI Taxonomy" id="716817"/>
    <lineage>
        <taxon>Bacteria</taxon>
        <taxon>Pseudomonadati</taxon>
        <taxon>Rhodothermota</taxon>
        <taxon>Rhodothermia</taxon>
        <taxon>Rhodothermales</taxon>
        <taxon>Rubricoccaceae</taxon>
        <taxon>Rubricoccus</taxon>
    </lineage>
</organism>
<keyword evidence="1" id="KW-0812">Transmembrane</keyword>